<dbReference type="Pfam" id="PF01636">
    <property type="entry name" value="APH"/>
    <property type="match status" value="1"/>
</dbReference>
<evidence type="ECO:0000256" key="1">
    <source>
        <dbReference type="ARBA" id="ARBA00038240"/>
    </source>
</evidence>
<name>A0A8J7DVP0_9CYAN</name>
<evidence type="ECO:0000313" key="3">
    <source>
        <dbReference type="EMBL" id="MBE9115925.1"/>
    </source>
</evidence>
<dbReference type="Proteomes" id="UP000654482">
    <property type="component" value="Unassembled WGS sequence"/>
</dbReference>
<dbReference type="InterPro" id="IPR011009">
    <property type="entry name" value="Kinase-like_dom_sf"/>
</dbReference>
<accession>A0A8J7DVP0</accession>
<evidence type="ECO:0000259" key="2">
    <source>
        <dbReference type="Pfam" id="PF01636"/>
    </source>
</evidence>
<sequence>MTAELFPAIYSTLNSQAIVERILPCYNLDWVEDCRFWNRGLSDVYLVRTPARSYILRVSHHHWRSKSDIDFELELLDFLKSRHLPVAYPLPTKEGKLSIEINAPEGKRYAALFIYAPGEIPIGDLNLKQSWMLGATLAKVHRVGVDFRSNAQRQSLTLEYLLDDSIRAIAPFLKHRSSDLEYLHETISQIKVQLQDFPVEPPFWSICWGDPHSGNAHFTSEEEVMLFDFDQCGYGWRAFDLAKFLHFSLRTGVSKKVREEFFAGYQSVQTLRDFETNALQALTQTAHIWVWSINTNAAIVHNWCRLDDSFLKLRIERLKRLRSPDWQLF</sequence>
<dbReference type="GO" id="GO:0009088">
    <property type="term" value="P:threonine biosynthetic process"/>
    <property type="evidence" value="ECO:0007669"/>
    <property type="project" value="TreeGrafter"/>
</dbReference>
<dbReference type="Gene3D" id="3.90.1200.10">
    <property type="match status" value="1"/>
</dbReference>
<dbReference type="InterPro" id="IPR050249">
    <property type="entry name" value="Pseudomonas-type_ThrB"/>
</dbReference>
<dbReference type="PANTHER" id="PTHR21064:SF6">
    <property type="entry name" value="AMINOGLYCOSIDE PHOSPHOTRANSFERASE DOMAIN-CONTAINING PROTEIN"/>
    <property type="match status" value="1"/>
</dbReference>
<protein>
    <submittedName>
        <fullName evidence="3">Phosphotransferase</fullName>
    </submittedName>
</protein>
<feature type="domain" description="Aminoglycoside phosphotransferase" evidence="2">
    <location>
        <begin position="39"/>
        <end position="269"/>
    </location>
</feature>
<comment type="caution">
    <text evidence="3">The sequence shown here is derived from an EMBL/GenBank/DDBJ whole genome shotgun (WGS) entry which is preliminary data.</text>
</comment>
<dbReference type="SUPFAM" id="SSF56112">
    <property type="entry name" value="Protein kinase-like (PK-like)"/>
    <property type="match status" value="1"/>
</dbReference>
<gene>
    <name evidence="3" type="ORF">IQ249_08475</name>
</gene>
<dbReference type="Gene3D" id="3.30.200.20">
    <property type="entry name" value="Phosphorylase Kinase, domain 1"/>
    <property type="match status" value="1"/>
</dbReference>
<evidence type="ECO:0000313" key="4">
    <source>
        <dbReference type="Proteomes" id="UP000654482"/>
    </source>
</evidence>
<organism evidence="3 4">
    <name type="scientific">Lusitaniella coriacea LEGE 07157</name>
    <dbReference type="NCBI Taxonomy" id="945747"/>
    <lineage>
        <taxon>Bacteria</taxon>
        <taxon>Bacillati</taxon>
        <taxon>Cyanobacteriota</taxon>
        <taxon>Cyanophyceae</taxon>
        <taxon>Spirulinales</taxon>
        <taxon>Lusitaniellaceae</taxon>
        <taxon>Lusitaniella</taxon>
    </lineage>
</organism>
<reference evidence="3" key="1">
    <citation type="submission" date="2020-10" db="EMBL/GenBank/DDBJ databases">
        <authorList>
            <person name="Castelo-Branco R."/>
            <person name="Eusebio N."/>
            <person name="Adriana R."/>
            <person name="Vieira A."/>
            <person name="Brugerolle De Fraissinette N."/>
            <person name="Rezende De Castro R."/>
            <person name="Schneider M.P."/>
            <person name="Vasconcelos V."/>
            <person name="Leao P.N."/>
        </authorList>
    </citation>
    <scope>NUCLEOTIDE SEQUENCE</scope>
    <source>
        <strain evidence="3">LEGE 07157</strain>
    </source>
</reference>
<comment type="similarity">
    <text evidence="1">Belongs to the pseudomonas-type ThrB family.</text>
</comment>
<dbReference type="InterPro" id="IPR002575">
    <property type="entry name" value="Aminoglycoside_PTrfase"/>
</dbReference>
<dbReference type="RefSeq" id="WP_194029019.1">
    <property type="nucleotide sequence ID" value="NZ_JADEWZ010000010.1"/>
</dbReference>
<dbReference type="AlphaFoldDB" id="A0A8J7DVP0"/>
<proteinExistence type="inferred from homology"/>
<dbReference type="PANTHER" id="PTHR21064">
    <property type="entry name" value="AMINOGLYCOSIDE PHOSPHOTRANSFERASE DOMAIN-CONTAINING PROTEIN-RELATED"/>
    <property type="match status" value="1"/>
</dbReference>
<dbReference type="GO" id="GO:0004413">
    <property type="term" value="F:homoserine kinase activity"/>
    <property type="evidence" value="ECO:0007669"/>
    <property type="project" value="TreeGrafter"/>
</dbReference>
<dbReference type="EMBL" id="JADEWZ010000010">
    <property type="protein sequence ID" value="MBE9115925.1"/>
    <property type="molecule type" value="Genomic_DNA"/>
</dbReference>
<keyword evidence="4" id="KW-1185">Reference proteome</keyword>